<feature type="transmembrane region" description="Helical" evidence="2">
    <location>
        <begin position="307"/>
        <end position="326"/>
    </location>
</feature>
<organism evidence="4 5">
    <name type="scientific">Coprinellus micaceus</name>
    <name type="common">Glistening ink-cap mushroom</name>
    <name type="synonym">Coprinus micaceus</name>
    <dbReference type="NCBI Taxonomy" id="71717"/>
    <lineage>
        <taxon>Eukaryota</taxon>
        <taxon>Fungi</taxon>
        <taxon>Dikarya</taxon>
        <taxon>Basidiomycota</taxon>
        <taxon>Agaricomycotina</taxon>
        <taxon>Agaricomycetes</taxon>
        <taxon>Agaricomycetidae</taxon>
        <taxon>Agaricales</taxon>
        <taxon>Agaricineae</taxon>
        <taxon>Psathyrellaceae</taxon>
        <taxon>Coprinellus</taxon>
    </lineage>
</organism>
<dbReference type="GO" id="GO:0005886">
    <property type="term" value="C:plasma membrane"/>
    <property type="evidence" value="ECO:0007669"/>
    <property type="project" value="TreeGrafter"/>
</dbReference>
<evidence type="ECO:0000313" key="4">
    <source>
        <dbReference type="EMBL" id="TEB38155.1"/>
    </source>
</evidence>
<keyword evidence="5" id="KW-1185">Reference proteome</keyword>
<dbReference type="OrthoDB" id="10268090at2759"/>
<keyword evidence="2" id="KW-0812">Transmembrane</keyword>
<comment type="caution">
    <text evidence="4">The sequence shown here is derived from an EMBL/GenBank/DDBJ whole genome shotgun (WGS) entry which is preliminary data.</text>
</comment>
<keyword evidence="2" id="KW-1133">Transmembrane helix</keyword>
<dbReference type="Proteomes" id="UP000298030">
    <property type="component" value="Unassembled WGS sequence"/>
</dbReference>
<accession>A0A4Y7TVF2</accession>
<feature type="domain" description="Saccharopine dehydrogenase NADP binding" evidence="3">
    <location>
        <begin position="10"/>
        <end position="138"/>
    </location>
</feature>
<evidence type="ECO:0000256" key="1">
    <source>
        <dbReference type="ARBA" id="ARBA00038048"/>
    </source>
</evidence>
<dbReference type="SUPFAM" id="SSF51735">
    <property type="entry name" value="NAD(P)-binding Rossmann-fold domains"/>
    <property type="match status" value="1"/>
</dbReference>
<dbReference type="GO" id="GO:0005739">
    <property type="term" value="C:mitochondrion"/>
    <property type="evidence" value="ECO:0007669"/>
    <property type="project" value="TreeGrafter"/>
</dbReference>
<dbReference type="GO" id="GO:0005811">
    <property type="term" value="C:lipid droplet"/>
    <property type="evidence" value="ECO:0007669"/>
    <property type="project" value="TreeGrafter"/>
</dbReference>
<evidence type="ECO:0000259" key="3">
    <source>
        <dbReference type="Pfam" id="PF03435"/>
    </source>
</evidence>
<dbReference type="PANTHER" id="PTHR12286">
    <property type="entry name" value="SACCHAROPINE DEHYDROGENASE-LIKE OXIDOREDUCTASE"/>
    <property type="match status" value="1"/>
</dbReference>
<dbReference type="InterPro" id="IPR036291">
    <property type="entry name" value="NAD(P)-bd_dom_sf"/>
</dbReference>
<evidence type="ECO:0000313" key="5">
    <source>
        <dbReference type="Proteomes" id="UP000298030"/>
    </source>
</evidence>
<dbReference type="InterPro" id="IPR051276">
    <property type="entry name" value="Saccharopine_DH-like_oxidrdct"/>
</dbReference>
<dbReference type="InterPro" id="IPR005097">
    <property type="entry name" value="Sacchrp_dh_NADP-bd"/>
</dbReference>
<reference evidence="4 5" key="1">
    <citation type="journal article" date="2019" name="Nat. Ecol. Evol.">
        <title>Megaphylogeny resolves global patterns of mushroom evolution.</title>
        <authorList>
            <person name="Varga T."/>
            <person name="Krizsan K."/>
            <person name="Foldi C."/>
            <person name="Dima B."/>
            <person name="Sanchez-Garcia M."/>
            <person name="Sanchez-Ramirez S."/>
            <person name="Szollosi G.J."/>
            <person name="Szarkandi J.G."/>
            <person name="Papp V."/>
            <person name="Albert L."/>
            <person name="Andreopoulos W."/>
            <person name="Angelini C."/>
            <person name="Antonin V."/>
            <person name="Barry K.W."/>
            <person name="Bougher N.L."/>
            <person name="Buchanan P."/>
            <person name="Buyck B."/>
            <person name="Bense V."/>
            <person name="Catcheside P."/>
            <person name="Chovatia M."/>
            <person name="Cooper J."/>
            <person name="Damon W."/>
            <person name="Desjardin D."/>
            <person name="Finy P."/>
            <person name="Geml J."/>
            <person name="Haridas S."/>
            <person name="Hughes K."/>
            <person name="Justo A."/>
            <person name="Karasinski D."/>
            <person name="Kautmanova I."/>
            <person name="Kiss B."/>
            <person name="Kocsube S."/>
            <person name="Kotiranta H."/>
            <person name="LaButti K.M."/>
            <person name="Lechner B.E."/>
            <person name="Liimatainen K."/>
            <person name="Lipzen A."/>
            <person name="Lukacs Z."/>
            <person name="Mihaltcheva S."/>
            <person name="Morgado L.N."/>
            <person name="Niskanen T."/>
            <person name="Noordeloos M.E."/>
            <person name="Ohm R.A."/>
            <person name="Ortiz-Santana B."/>
            <person name="Ovrebo C."/>
            <person name="Racz N."/>
            <person name="Riley R."/>
            <person name="Savchenko A."/>
            <person name="Shiryaev A."/>
            <person name="Soop K."/>
            <person name="Spirin V."/>
            <person name="Szebenyi C."/>
            <person name="Tomsovsky M."/>
            <person name="Tulloss R.E."/>
            <person name="Uehling J."/>
            <person name="Grigoriev I.V."/>
            <person name="Vagvolgyi C."/>
            <person name="Papp T."/>
            <person name="Martin F.M."/>
            <person name="Miettinen O."/>
            <person name="Hibbett D.S."/>
            <person name="Nagy L.G."/>
        </authorList>
    </citation>
    <scope>NUCLEOTIDE SEQUENCE [LARGE SCALE GENOMIC DNA]</scope>
    <source>
        <strain evidence="4 5">FP101781</strain>
    </source>
</reference>
<name>A0A4Y7TVF2_COPMI</name>
<dbReference type="PANTHER" id="PTHR12286:SF5">
    <property type="entry name" value="SACCHAROPINE DEHYDROGENASE-LIKE OXIDOREDUCTASE"/>
    <property type="match status" value="1"/>
</dbReference>
<dbReference type="GO" id="GO:0009247">
    <property type="term" value="P:glycolipid biosynthetic process"/>
    <property type="evidence" value="ECO:0007669"/>
    <property type="project" value="TreeGrafter"/>
</dbReference>
<dbReference type="Gene3D" id="3.40.50.720">
    <property type="entry name" value="NAD(P)-binding Rossmann-like Domain"/>
    <property type="match status" value="1"/>
</dbReference>
<dbReference type="EMBL" id="QPFP01000003">
    <property type="protein sequence ID" value="TEB38155.1"/>
    <property type="molecule type" value="Genomic_DNA"/>
</dbReference>
<dbReference type="AlphaFoldDB" id="A0A4Y7TVF2"/>
<comment type="similarity">
    <text evidence="1">Belongs to the saccharopine dehydrogenase family.</text>
</comment>
<keyword evidence="2" id="KW-0472">Membrane</keyword>
<dbReference type="STRING" id="71717.A0A4Y7TVF2"/>
<gene>
    <name evidence="4" type="ORF">FA13DRAFT_1657074</name>
</gene>
<evidence type="ECO:0000256" key="2">
    <source>
        <dbReference type="SAM" id="Phobius"/>
    </source>
</evidence>
<sequence length="470" mass="51621">MSNAERKVDVLVLGATGFTGRLIAQYLATHSQKQLFVLGLGARSEEKLKQVADELGIANKVDEFVNVDVKDKASVERAVKRTRVVINVVGPYWHYGTPVVDACVRNQVHYVDLCGESTWMRQIILQYDFAASRNRTIIVPACGYDSVPSDIVAWLANKTLKSYASLKRPGEQFIGIRSSISAQRPKGGFSGGTAASGMAMLEDTPKEVRRAALVPYSLSPVEGGKQQRPKLVYELSVPSLDTIVGAFWFMRTANVWVVQRTFGLIEALGKEVHGSAISTSERKAQVDQMRYGPNFMYDEFMEQPSKLTAMFTSTFLFLGIAMVSLFSPVRWLVKKMLPQSGEGPSEEERKKGSFTITNVTTSDSTPPINVTTIMTGQGDPGYASTCIMISECALSLLLSPHAYKGTPTSELTDVFRPTEFARQGGVLTPMTAFGEDLITRLCETAKFTFASYVTEGKEKVHGALEAKKDI</sequence>
<dbReference type="Pfam" id="PF03435">
    <property type="entry name" value="Sacchrp_dh_NADP"/>
    <property type="match status" value="1"/>
</dbReference>
<proteinExistence type="inferred from homology"/>
<protein>
    <recommendedName>
        <fullName evidence="3">Saccharopine dehydrogenase NADP binding domain-containing protein</fullName>
    </recommendedName>
</protein>